<dbReference type="AlphaFoldDB" id="B8GAP6"/>
<reference evidence="3" key="1">
    <citation type="submission" date="2008-12" db="EMBL/GenBank/DDBJ databases">
        <title>Complete sequence of Chloroflexus aggregans DSM 9485.</title>
        <authorList>
            <consortium name="US DOE Joint Genome Institute"/>
            <person name="Lucas S."/>
            <person name="Copeland A."/>
            <person name="Lapidus A."/>
            <person name="Glavina del Rio T."/>
            <person name="Dalin E."/>
            <person name="Tice H."/>
            <person name="Pitluck S."/>
            <person name="Foster B."/>
            <person name="Larimer F."/>
            <person name="Land M."/>
            <person name="Hauser L."/>
            <person name="Kyrpides N."/>
            <person name="Mikhailova N."/>
            <person name="Bryant D."/>
            <person name="Richardson P."/>
        </authorList>
    </citation>
    <scope>NUCLEOTIDE SEQUENCE</scope>
    <source>
        <strain evidence="3">DSM 9485</strain>
    </source>
</reference>
<dbReference type="EMBL" id="CP001337">
    <property type="protein sequence ID" value="ACL24635.1"/>
    <property type="molecule type" value="Genomic_DNA"/>
</dbReference>
<dbReference type="Pfam" id="PF00437">
    <property type="entry name" value="T2SSE"/>
    <property type="match status" value="1"/>
</dbReference>
<evidence type="ECO:0000313" key="3">
    <source>
        <dbReference type="EMBL" id="ACL24635.1"/>
    </source>
</evidence>
<dbReference type="InterPro" id="IPR027417">
    <property type="entry name" value="P-loop_NTPase"/>
</dbReference>
<proteinExistence type="inferred from homology"/>
<dbReference type="InterPro" id="IPR001482">
    <property type="entry name" value="T2SS/T4SS_dom"/>
</dbReference>
<keyword evidence="4" id="KW-1185">Reference proteome</keyword>
<sequence length="401" mass="43020">MQTLWDTRVQSVPSPATGAAITEELRMLLRSGRLRDCWHLPPDEAFARLGFDDSVPWRDVAWYGPIEIWRDPEHAVSDILFNGPSDSPFFVVQRGMMVNTGVIVHPAWIDWTQRQLVLRSHGVIGDAPLPAFVQGVVDRLRYAITNRRASPSGPSLAIRLLPERWATLDDLVQSNVISREAGELLLAALNGGASVLIAGPTGSGKTTLAAALTQAIGTRMRLVVIEDGGELPHSANSLHIEAPAETGGFSRAVTFALRQKPNYIIVGEVRGGEAMAMLQAAATGHPGLGTIHAATVQGALRNLERMALIGLAHETTGAGQAAAQIVRGLITSDVVNLLVVQIGRAPNGKRGVMAIEEVLPQGSQGQSGDPFPTNPLFRYERTSEQLVRAGYVNAGWGLGRM</sequence>
<protein>
    <submittedName>
        <fullName evidence="3">Type II secretion system protein E</fullName>
    </submittedName>
</protein>
<dbReference type="Proteomes" id="UP000002508">
    <property type="component" value="Chromosome"/>
</dbReference>
<dbReference type="PANTHER" id="PTHR30486">
    <property type="entry name" value="TWITCHING MOTILITY PROTEIN PILT"/>
    <property type="match status" value="1"/>
</dbReference>
<evidence type="ECO:0000313" key="4">
    <source>
        <dbReference type="Proteomes" id="UP000002508"/>
    </source>
</evidence>
<dbReference type="SUPFAM" id="SSF52540">
    <property type="entry name" value="P-loop containing nucleoside triphosphate hydrolases"/>
    <property type="match status" value="1"/>
</dbReference>
<dbReference type="eggNOG" id="COG4962">
    <property type="taxonomic scope" value="Bacteria"/>
</dbReference>
<dbReference type="InterPro" id="IPR050921">
    <property type="entry name" value="T4SS_GSP_E_ATPase"/>
</dbReference>
<dbReference type="RefSeq" id="WP_015940494.1">
    <property type="nucleotide sequence ID" value="NC_011831.1"/>
</dbReference>
<organism evidence="3 4">
    <name type="scientific">Chloroflexus aggregans (strain MD-66 / DSM 9485)</name>
    <dbReference type="NCBI Taxonomy" id="326427"/>
    <lineage>
        <taxon>Bacteria</taxon>
        <taxon>Bacillati</taxon>
        <taxon>Chloroflexota</taxon>
        <taxon>Chloroflexia</taxon>
        <taxon>Chloroflexales</taxon>
        <taxon>Chloroflexineae</taxon>
        <taxon>Chloroflexaceae</taxon>
        <taxon>Chloroflexus</taxon>
    </lineage>
</organism>
<dbReference type="CDD" id="cd01130">
    <property type="entry name" value="VirB11-like_ATPase"/>
    <property type="match status" value="1"/>
</dbReference>
<evidence type="ECO:0000256" key="1">
    <source>
        <dbReference type="ARBA" id="ARBA00006611"/>
    </source>
</evidence>
<dbReference type="GO" id="GO:0016887">
    <property type="term" value="F:ATP hydrolysis activity"/>
    <property type="evidence" value="ECO:0007669"/>
    <property type="project" value="InterPro"/>
</dbReference>
<feature type="domain" description="Bacterial type II secretion system protein E" evidence="2">
    <location>
        <begin position="153"/>
        <end position="329"/>
    </location>
</feature>
<accession>B8GAP6</accession>
<comment type="similarity">
    <text evidence="1">Belongs to the GSP E family.</text>
</comment>
<name>B8GAP6_CHLAD</name>
<dbReference type="STRING" id="326427.Cagg_1734"/>
<dbReference type="Gene3D" id="3.40.50.300">
    <property type="entry name" value="P-loop containing nucleotide triphosphate hydrolases"/>
    <property type="match status" value="1"/>
</dbReference>
<evidence type="ECO:0000259" key="2">
    <source>
        <dbReference type="Pfam" id="PF00437"/>
    </source>
</evidence>
<dbReference type="HOGENOM" id="CLU_679423_0_0_0"/>
<dbReference type="KEGG" id="cag:Cagg_1734"/>
<dbReference type="PANTHER" id="PTHR30486:SF6">
    <property type="entry name" value="TYPE IV PILUS RETRACTATION ATPASE PILT"/>
    <property type="match status" value="1"/>
</dbReference>
<gene>
    <name evidence="3" type="ordered locus">Cagg_1734</name>
</gene>